<organism evidence="1 2">
    <name type="scientific">Candidatus Contendobacter odensis Run_B_J11</name>
    <dbReference type="NCBI Taxonomy" id="1400861"/>
    <lineage>
        <taxon>Bacteria</taxon>
        <taxon>Pseudomonadati</taxon>
        <taxon>Pseudomonadota</taxon>
        <taxon>Gammaproteobacteria</taxon>
        <taxon>Candidatus Competibacteraceae</taxon>
        <taxon>Candidatus Contendibacter</taxon>
    </lineage>
</organism>
<name>A0A7U7G8T8_9GAMM</name>
<dbReference type="AlphaFoldDB" id="A0A7U7G8T8"/>
<proteinExistence type="predicted"/>
<protein>
    <submittedName>
        <fullName evidence="1">Uncharacterized protein</fullName>
    </submittedName>
</protein>
<gene>
    <name evidence="1" type="ORF">BN874_1260014</name>
</gene>
<evidence type="ECO:0000313" key="1">
    <source>
        <dbReference type="EMBL" id="CDH43606.1"/>
    </source>
</evidence>
<dbReference type="EMBL" id="CBTK010000031">
    <property type="protein sequence ID" value="CDH43606.1"/>
    <property type="molecule type" value="Genomic_DNA"/>
</dbReference>
<sequence length="57" mass="6658">MNVKIFNIYPEVAFHTSIFAMDVYGFISFICVEKQPPSEKNQYGWHVLNFSICKHST</sequence>
<keyword evidence="2" id="KW-1185">Reference proteome</keyword>
<reference evidence="1 2" key="1">
    <citation type="journal article" date="2014" name="ISME J.">
        <title>Candidatus Competibacter-lineage genomes retrieved from metagenomes reveal functional metabolic diversity.</title>
        <authorList>
            <person name="McIlroy S.J."/>
            <person name="Albertsen M."/>
            <person name="Andresen E.K."/>
            <person name="Saunders A.M."/>
            <person name="Kristiansen R."/>
            <person name="Stokholm-Bjerregaard M."/>
            <person name="Nielsen K.L."/>
            <person name="Nielsen P.H."/>
        </authorList>
    </citation>
    <scope>NUCLEOTIDE SEQUENCE [LARGE SCALE GENOMIC DNA]</scope>
    <source>
        <strain evidence="1 2">Run_B_J11</strain>
    </source>
</reference>
<evidence type="ECO:0000313" key="2">
    <source>
        <dbReference type="Proteomes" id="UP000019184"/>
    </source>
</evidence>
<accession>A0A7U7G8T8</accession>
<comment type="caution">
    <text evidence="1">The sequence shown here is derived from an EMBL/GenBank/DDBJ whole genome shotgun (WGS) entry which is preliminary data.</text>
</comment>
<dbReference type="Proteomes" id="UP000019184">
    <property type="component" value="Unassembled WGS sequence"/>
</dbReference>